<dbReference type="OrthoDB" id="1488462at2"/>
<proteinExistence type="predicted"/>
<dbReference type="EMBL" id="RQJP01000004">
    <property type="protein sequence ID" value="RRB12469.1"/>
    <property type="molecule type" value="Genomic_DNA"/>
</dbReference>
<dbReference type="RefSeq" id="WP_124908422.1">
    <property type="nucleotide sequence ID" value="NZ_RQJP01000004.1"/>
</dbReference>
<dbReference type="InterPro" id="IPR046020">
    <property type="entry name" value="DUF5977"/>
</dbReference>
<evidence type="ECO:0000313" key="3">
    <source>
        <dbReference type="Proteomes" id="UP000274271"/>
    </source>
</evidence>
<comment type="caution">
    <text evidence="2">The sequence shown here is derived from an EMBL/GenBank/DDBJ whole genome shotgun (WGS) entry which is preliminary data.</text>
</comment>
<name>A0A3P1CGJ0_9BACT</name>
<reference evidence="2 3" key="1">
    <citation type="submission" date="2018-11" db="EMBL/GenBank/DDBJ databases">
        <authorList>
            <person name="Zhou Z."/>
            <person name="Wang G."/>
        </authorList>
    </citation>
    <scope>NUCLEOTIDE SEQUENCE [LARGE SCALE GENOMIC DNA]</scope>
    <source>
        <strain evidence="2 3">KCTC42998</strain>
    </source>
</reference>
<keyword evidence="3" id="KW-1185">Reference proteome</keyword>
<feature type="domain" description="DUF5977" evidence="1">
    <location>
        <begin position="489"/>
        <end position="548"/>
    </location>
</feature>
<accession>A0A3P1CGJ0</accession>
<evidence type="ECO:0000259" key="1">
    <source>
        <dbReference type="Pfam" id="PF19404"/>
    </source>
</evidence>
<organism evidence="2 3">
    <name type="scientific">Larkinella knui</name>
    <dbReference type="NCBI Taxonomy" id="2025310"/>
    <lineage>
        <taxon>Bacteria</taxon>
        <taxon>Pseudomonadati</taxon>
        <taxon>Bacteroidota</taxon>
        <taxon>Cytophagia</taxon>
        <taxon>Cytophagales</taxon>
        <taxon>Spirosomataceae</taxon>
        <taxon>Larkinella</taxon>
    </lineage>
</organism>
<evidence type="ECO:0000313" key="2">
    <source>
        <dbReference type="EMBL" id="RRB12469.1"/>
    </source>
</evidence>
<dbReference type="Proteomes" id="UP000274271">
    <property type="component" value="Unassembled WGS sequence"/>
</dbReference>
<dbReference type="AlphaFoldDB" id="A0A3P1CGJ0"/>
<gene>
    <name evidence="2" type="ORF">EHT87_19920</name>
</gene>
<sequence>MIDPKASLTFLPVQLSRNRITHTIDALDPVAFPDRSPLRYLLTLKVPEYAQASTFMALPTLEGREKPPVTQDGATTYEGAFFQFDSILDGFMALQKPAYRQSELSSIATLTMPYKLTEQVLPGGAEVERGIKWLLKGGITEADAAGWADRFASDYQADVRQFLTWQPDSKIVGHQQEEYLYFLLNCSPLPTEVRLRIEYTLRDGTTDEMTLLTLKNVVQYQVICAPVGPSMLAAQVPAGNPLMRYRIWLSNQANERLSQVRSFTVDRQYRRNERQILFSNSLGGFDTLRLIGAGSETLKVQRSSAERERPLDAVGFTELYITDVIGERTLTVSTGYFERHAVKTLRYLDELLLAREWYLVTDKGHQPLELLTTDLVDHEDDGDLVARQFSFRQVDVQLSYSDLPAAPAQAVRPTGWRGVGMMHLLDAMGKRTGLGRPIRLQKYYLDDGSLFKPLTQKPNAPGDPDYIGGLPLAGIDPGTTPFPSAEITRTTTYSRTNCPTGQVGGPATIVITAGKYGGEADGDANQLAEAEYASLNTQVYADQYGTCTVSPEIYAWSVPAGKWHYRAGQPSKTSVHHSTLMVTDMGNSYGLSAGPNVYAPGSNDLDFPVINDNFWFLYTMGTPGQLYRIRVYRNGLPIKDTTFRMNQDGYELHLLHPMTETLNSGDKLYLDLTPA</sequence>
<protein>
    <recommendedName>
        <fullName evidence="1">DUF5977 domain-containing protein</fullName>
    </recommendedName>
</protein>
<dbReference type="Pfam" id="PF19404">
    <property type="entry name" value="DUF5977"/>
    <property type="match status" value="1"/>
</dbReference>